<keyword evidence="3" id="KW-0804">Transcription</keyword>
<dbReference type="Gene3D" id="1.10.10.60">
    <property type="entry name" value="Homeodomain-like"/>
    <property type="match status" value="1"/>
</dbReference>
<name>A0ABY9YQ52_9GAMM</name>
<proteinExistence type="predicted"/>
<dbReference type="InterPro" id="IPR018062">
    <property type="entry name" value="HTH_AraC-typ_CS"/>
</dbReference>
<dbReference type="Proteomes" id="UP001302072">
    <property type="component" value="Chromosome"/>
</dbReference>
<dbReference type="InterPro" id="IPR018060">
    <property type="entry name" value="HTH_AraC"/>
</dbReference>
<dbReference type="SUPFAM" id="SSF46689">
    <property type="entry name" value="Homeodomain-like"/>
    <property type="match status" value="1"/>
</dbReference>
<dbReference type="RefSeq" id="WP_311191545.1">
    <property type="nucleotide sequence ID" value="NZ_CP115541.1"/>
</dbReference>
<evidence type="ECO:0000256" key="3">
    <source>
        <dbReference type="ARBA" id="ARBA00023163"/>
    </source>
</evidence>
<dbReference type="InterPro" id="IPR009057">
    <property type="entry name" value="Homeodomain-like_sf"/>
</dbReference>
<dbReference type="SMART" id="SM00342">
    <property type="entry name" value="HTH_ARAC"/>
    <property type="match status" value="1"/>
</dbReference>
<dbReference type="PROSITE" id="PS00041">
    <property type="entry name" value="HTH_ARAC_FAMILY_1"/>
    <property type="match status" value="1"/>
</dbReference>
<organism evidence="5 6">
    <name type="scientific">Stenotrophomonas oahuensis</name>
    <dbReference type="NCBI Taxonomy" id="3003271"/>
    <lineage>
        <taxon>Bacteria</taxon>
        <taxon>Pseudomonadati</taxon>
        <taxon>Pseudomonadota</taxon>
        <taxon>Gammaproteobacteria</taxon>
        <taxon>Lysobacterales</taxon>
        <taxon>Lysobacteraceae</taxon>
        <taxon>Stenotrophomonas</taxon>
    </lineage>
</organism>
<evidence type="ECO:0000313" key="6">
    <source>
        <dbReference type="Proteomes" id="UP001302072"/>
    </source>
</evidence>
<evidence type="ECO:0000259" key="4">
    <source>
        <dbReference type="PROSITE" id="PS01124"/>
    </source>
</evidence>
<keyword evidence="2" id="KW-0238">DNA-binding</keyword>
<dbReference type="PANTHER" id="PTHR46796">
    <property type="entry name" value="HTH-TYPE TRANSCRIPTIONAL ACTIVATOR RHAS-RELATED"/>
    <property type="match status" value="1"/>
</dbReference>
<evidence type="ECO:0000256" key="2">
    <source>
        <dbReference type="ARBA" id="ARBA00023125"/>
    </source>
</evidence>
<evidence type="ECO:0000256" key="1">
    <source>
        <dbReference type="ARBA" id="ARBA00023015"/>
    </source>
</evidence>
<keyword evidence="6" id="KW-1185">Reference proteome</keyword>
<dbReference type="Pfam" id="PF12833">
    <property type="entry name" value="HTH_18"/>
    <property type="match status" value="1"/>
</dbReference>
<feature type="domain" description="HTH araC/xylS-type" evidence="4">
    <location>
        <begin position="223"/>
        <end position="323"/>
    </location>
</feature>
<dbReference type="PROSITE" id="PS01124">
    <property type="entry name" value="HTH_ARAC_FAMILY_2"/>
    <property type="match status" value="1"/>
</dbReference>
<dbReference type="InterPro" id="IPR050204">
    <property type="entry name" value="AraC_XylS_family_regulators"/>
</dbReference>
<accession>A0ABY9YQ52</accession>
<reference evidence="5 6" key="1">
    <citation type="submission" date="2022-12" db="EMBL/GenBank/DDBJ databases">
        <title>Two new species, Stenotrophomonas aracearum and Stenotrophomonas oahuensis, isolated from Anthurium (Araceae family) in Hawaii.</title>
        <authorList>
            <person name="Chunag S.C."/>
            <person name="Dobhal S."/>
            <person name="Alvarez A."/>
            <person name="Arif M."/>
        </authorList>
    </citation>
    <scope>NUCLEOTIDE SEQUENCE [LARGE SCALE GENOMIC DNA]</scope>
    <source>
        <strain evidence="5 6">A5586</strain>
    </source>
</reference>
<gene>
    <name evidence="5" type="ORF">PDM29_18745</name>
</gene>
<evidence type="ECO:0000313" key="5">
    <source>
        <dbReference type="EMBL" id="WNH52343.1"/>
    </source>
</evidence>
<dbReference type="PANTHER" id="PTHR46796:SF12">
    <property type="entry name" value="HTH-TYPE DNA-BINDING TRANSCRIPTIONAL ACTIVATOR EUTR"/>
    <property type="match status" value="1"/>
</dbReference>
<protein>
    <submittedName>
        <fullName evidence="5">Helix-turn-helix domain-containing protein</fullName>
    </submittedName>
</protein>
<sequence>MDDSLAQYSRFDVDGFDADALLGVVRDTRFEQRLLAGGQFKACVQRVVFPEFSLDSGAYNLPIFASGSFGEDLIGLAMAVNSDGPMWANGRWIPAGQIMVFAEDSELNVRPRPGGWQWAVLLISRPVLQRAAVTWLGRELQVPRSGWYSRTASATDAARLRRTVLNTLEDAAHPKGLVTPAQIQVQAQTLLTAFLASVAATDAGQPPRALGSYSERYRDAVVRRAENYLKTQSDRPYDSRALTTALGVGERQLERLFRDAYGHGPCQWHQMARLNLARSALRQARGQGAVTDVATRYGFGHLGRFSVMYRDVFGESPRDTLRG</sequence>
<keyword evidence="1" id="KW-0805">Transcription regulation</keyword>
<dbReference type="EMBL" id="CP115541">
    <property type="protein sequence ID" value="WNH52343.1"/>
    <property type="molecule type" value="Genomic_DNA"/>
</dbReference>